<sequence>MGIFDRAPVTITVYPSVFVDDGYGGTKPGEGTPVTVQVVAQPMSPDDPDGWTQPRRYKLLGKDFPAGPWSRVTMFDREWSVVSPPLSRAYSRRTRFYTAEVIERGDS</sequence>
<dbReference type="Proteomes" id="UP000663581">
    <property type="component" value="Segment"/>
</dbReference>
<reference evidence="1" key="1">
    <citation type="submission" date="2020-07" db="EMBL/GenBank/DDBJ databases">
        <title>Complete genome sequence of Streptomyces phage Shaeky.</title>
        <authorList>
            <person name="Shodrock S.L."/>
            <person name="Higbee T."/>
            <person name="Clark J.D."/>
            <person name="Hernandez I."/>
            <person name="Liu M."/>
            <person name="Burrowes B."/>
        </authorList>
    </citation>
    <scope>NUCLEOTIDE SEQUENCE</scope>
</reference>
<evidence type="ECO:0000313" key="1">
    <source>
        <dbReference type="EMBL" id="QPB09694.1"/>
    </source>
</evidence>
<proteinExistence type="predicted"/>
<accession>A0A873WVN5</accession>
<protein>
    <submittedName>
        <fullName evidence="1">Head-to-tail connector complex protein</fullName>
    </submittedName>
</protein>
<evidence type="ECO:0000313" key="2">
    <source>
        <dbReference type="Proteomes" id="UP000663581"/>
    </source>
</evidence>
<dbReference type="EMBL" id="MT701595">
    <property type="protein sequence ID" value="QPB09694.1"/>
    <property type="molecule type" value="Genomic_DNA"/>
</dbReference>
<name>A0A873WVN5_9CAUD</name>
<organism evidence="1 2">
    <name type="scientific">Streptomyces phage Shaeky</name>
    <dbReference type="NCBI Taxonomy" id="2767586"/>
    <lineage>
        <taxon>Viruses</taxon>
        <taxon>Duplodnaviria</taxon>
        <taxon>Heunggongvirae</taxon>
        <taxon>Uroviricota</taxon>
        <taxon>Caudoviricetes</taxon>
        <taxon>Colingsworthviridae</taxon>
        <taxon>Shaekyvirus</taxon>
        <taxon>Shaekyvirus shaeky</taxon>
    </lineage>
</organism>
<keyword evidence="2" id="KW-1185">Reference proteome</keyword>
<gene>
    <name evidence="1" type="ORF">CPT_Shaeky_007</name>
</gene>